<proteinExistence type="predicted"/>
<dbReference type="AlphaFoldDB" id="A0A2H1WCQ9"/>
<protein>
    <submittedName>
        <fullName evidence="1">SFRICE_019717</fullName>
    </submittedName>
</protein>
<sequence>MSTNGDRCSTILNNIVLFRQGDIRTRVLMHILNEIAQRTAIFLYTGNLFGLVMSVCIELDGFVAGKRVDQLMVSNRRRLWTPETPKALQFDCLFFEAENHPMTSHAVGEARGSVRLLLTKNHPVPIPAFRAPVKPLGSPQLRIRHQPYWAPSVVLARRPAAAQRVAVSITARSNSLCDPQNIVSGLGVMCM</sequence>
<accession>A0A2H1WCQ9</accession>
<organism evidence="1">
    <name type="scientific">Spodoptera frugiperda</name>
    <name type="common">Fall armyworm</name>
    <dbReference type="NCBI Taxonomy" id="7108"/>
    <lineage>
        <taxon>Eukaryota</taxon>
        <taxon>Metazoa</taxon>
        <taxon>Ecdysozoa</taxon>
        <taxon>Arthropoda</taxon>
        <taxon>Hexapoda</taxon>
        <taxon>Insecta</taxon>
        <taxon>Pterygota</taxon>
        <taxon>Neoptera</taxon>
        <taxon>Endopterygota</taxon>
        <taxon>Lepidoptera</taxon>
        <taxon>Glossata</taxon>
        <taxon>Ditrysia</taxon>
        <taxon>Noctuoidea</taxon>
        <taxon>Noctuidae</taxon>
        <taxon>Amphipyrinae</taxon>
        <taxon>Spodoptera</taxon>
    </lineage>
</organism>
<dbReference type="EMBL" id="ODYU01007790">
    <property type="protein sequence ID" value="SOQ50853.1"/>
    <property type="molecule type" value="Genomic_DNA"/>
</dbReference>
<gene>
    <name evidence="1" type="ORF">SFRICE_019717</name>
</gene>
<name>A0A2H1WCQ9_SPOFR</name>
<reference evidence="1" key="1">
    <citation type="submission" date="2016-07" db="EMBL/GenBank/DDBJ databases">
        <authorList>
            <person name="Bretaudeau A."/>
        </authorList>
    </citation>
    <scope>NUCLEOTIDE SEQUENCE</scope>
    <source>
        <strain evidence="1">Rice</strain>
        <tissue evidence="1">Whole body</tissue>
    </source>
</reference>
<evidence type="ECO:0000313" key="1">
    <source>
        <dbReference type="EMBL" id="SOQ50853.1"/>
    </source>
</evidence>